<dbReference type="AlphaFoldDB" id="A0A366ENU2"/>
<dbReference type="Pfam" id="PF00111">
    <property type="entry name" value="Fer2"/>
    <property type="match status" value="1"/>
</dbReference>
<dbReference type="Pfam" id="PF17650">
    <property type="entry name" value="RACo_linker"/>
    <property type="match status" value="1"/>
</dbReference>
<feature type="region of interest" description="Disordered" evidence="1">
    <location>
        <begin position="649"/>
        <end position="672"/>
    </location>
</feature>
<keyword evidence="4" id="KW-1185">Reference proteome</keyword>
<dbReference type="InterPro" id="IPR036010">
    <property type="entry name" value="2Fe-2S_ferredoxin-like_sf"/>
</dbReference>
<dbReference type="EMBL" id="QNRK01000041">
    <property type="protein sequence ID" value="RBP04048.1"/>
    <property type="molecule type" value="Genomic_DNA"/>
</dbReference>
<evidence type="ECO:0000259" key="2">
    <source>
        <dbReference type="PROSITE" id="PS51085"/>
    </source>
</evidence>
<dbReference type="PANTHER" id="PTHR42895">
    <property type="entry name" value="IRON-SULFUR CLUSTER-BINDING PROTEIN-RELATED"/>
    <property type="match status" value="1"/>
</dbReference>
<dbReference type="GO" id="GO:0051536">
    <property type="term" value="F:iron-sulfur cluster binding"/>
    <property type="evidence" value="ECO:0007669"/>
    <property type="project" value="InterPro"/>
</dbReference>
<proteinExistence type="predicted"/>
<gene>
    <name evidence="3" type="ORF">DFR50_14120</name>
</gene>
<dbReference type="InterPro" id="IPR027980">
    <property type="entry name" value="RACo_C"/>
</dbReference>
<accession>A0A366ENU2</accession>
<evidence type="ECO:0000313" key="3">
    <source>
        <dbReference type="EMBL" id="RBP04048.1"/>
    </source>
</evidence>
<dbReference type="SUPFAM" id="SSF54292">
    <property type="entry name" value="2Fe-2S ferredoxin-like"/>
    <property type="match status" value="1"/>
</dbReference>
<dbReference type="Proteomes" id="UP000253529">
    <property type="component" value="Unassembled WGS sequence"/>
</dbReference>
<dbReference type="InterPro" id="IPR001041">
    <property type="entry name" value="2Fe-2S_ferredoxin-type"/>
</dbReference>
<evidence type="ECO:0000256" key="1">
    <source>
        <dbReference type="SAM" id="MobiDB-lite"/>
    </source>
</evidence>
<name>A0A366ENU2_9HYPH</name>
<dbReference type="Pfam" id="PF17651">
    <property type="entry name" value="Raco_middle"/>
    <property type="match status" value="1"/>
</dbReference>
<dbReference type="OrthoDB" id="9810588at2"/>
<protein>
    <submittedName>
        <fullName evidence="3">Uncharacterized 2Fe-2S/4Fe-4S cluster protein (DUF4445 family)</fullName>
    </submittedName>
</protein>
<dbReference type="Gene3D" id="3.10.20.30">
    <property type="match status" value="1"/>
</dbReference>
<organism evidence="3 4">
    <name type="scientific">Roseiarcus fermentans</name>
    <dbReference type="NCBI Taxonomy" id="1473586"/>
    <lineage>
        <taxon>Bacteria</taxon>
        <taxon>Pseudomonadati</taxon>
        <taxon>Pseudomonadota</taxon>
        <taxon>Alphaproteobacteria</taxon>
        <taxon>Hyphomicrobiales</taxon>
        <taxon>Roseiarcaceae</taxon>
        <taxon>Roseiarcus</taxon>
    </lineage>
</organism>
<comment type="caution">
    <text evidence="3">The sequence shown here is derived from an EMBL/GenBank/DDBJ whole genome shotgun (WGS) entry which is preliminary data.</text>
</comment>
<dbReference type="Gene3D" id="3.30.420.480">
    <property type="entry name" value="Domain of unknown function (DUF4445)"/>
    <property type="match status" value="1"/>
</dbReference>
<dbReference type="InterPro" id="IPR012675">
    <property type="entry name" value="Beta-grasp_dom_sf"/>
</dbReference>
<dbReference type="PROSITE" id="PS51085">
    <property type="entry name" value="2FE2S_FER_2"/>
    <property type="match status" value="1"/>
</dbReference>
<dbReference type="CDD" id="cd00207">
    <property type="entry name" value="fer2"/>
    <property type="match status" value="1"/>
</dbReference>
<feature type="compositionally biased region" description="Basic residues" evidence="1">
    <location>
        <begin position="661"/>
        <end position="672"/>
    </location>
</feature>
<sequence length="672" mass="70801">MMAPSDRRVVFTPSGKRGAFAEGTSLLDAARRLGVDLDSVCGGRGICGRCQVDVAEGAFAKHALESREGHAGPWSPVEQRYVDKRGPLPPGRRLGCQTRICGDLVVDVPAESQVHRQIVLKRAEERVIAIDPVVRLHTVEVRQPDMSDPSSDFRRLQEALEGQWGVMGATADAAVVRTLQKALRAGGWTATVALRCDREVVAIYPGFVLAACGVAIDVGSTTIAAYLCDLATGETLASVGAMNPQIRFGEDLMSRVSYAMMNPGGDAELTDAVRRAIDALIGEAAAQAEVAREAIVELTLVGNPIMHHLALGLDPAELGGAPFALAIDGGFEVKARELGLAVAPGAYVYALPCIAGHVGADAAAVTLAEAPHESDELRLIVDVGTNAEIVYGDRRLCLAASSPTGPAFEGAQISCGQRAAPGAIERVRIDRATLEPRFKVIGCDLWSDEPGFAEATALSGVTGVCGSGIIETMAELFLAGVVSADGVLDGTLAARTARVEPVGRTFAYVLNEGPPRLLIYQTDVRAIQLAKAALYAGAKLLIERRGAPPDRITLAGAFGAQIDPVYAMALGMIPDCDLDRVTSAGNAAGTGARIALLNRAARAEIERVARAIEKVETAIEPDFQALFVAAMAIPHKTDAFPNLARRIDLPPAKASDDGGRRRSREARRRTPA</sequence>
<dbReference type="InterPro" id="IPR040506">
    <property type="entry name" value="RACo_linker"/>
</dbReference>
<dbReference type="InterPro" id="IPR041414">
    <property type="entry name" value="Raco-like_middle"/>
</dbReference>
<dbReference type="PANTHER" id="PTHR42895:SF1">
    <property type="entry name" value="IRON-SULFUR CLUSTER PROTEIN"/>
    <property type="match status" value="1"/>
</dbReference>
<dbReference type="Gene3D" id="3.10.20.880">
    <property type="match status" value="1"/>
</dbReference>
<dbReference type="InterPro" id="IPR052911">
    <property type="entry name" value="Corrinoid_activation_enz"/>
</dbReference>
<reference evidence="3 4" key="1">
    <citation type="submission" date="2018-06" db="EMBL/GenBank/DDBJ databases">
        <title>Genomic Encyclopedia of Type Strains, Phase IV (KMG-IV): sequencing the most valuable type-strain genomes for metagenomic binning, comparative biology and taxonomic classification.</title>
        <authorList>
            <person name="Goeker M."/>
        </authorList>
    </citation>
    <scope>NUCLEOTIDE SEQUENCE [LARGE SCALE GENOMIC DNA]</scope>
    <source>
        <strain evidence="3 4">DSM 24875</strain>
    </source>
</reference>
<evidence type="ECO:0000313" key="4">
    <source>
        <dbReference type="Proteomes" id="UP000253529"/>
    </source>
</evidence>
<feature type="domain" description="2Fe-2S ferredoxin-type" evidence="2">
    <location>
        <begin position="7"/>
        <end position="112"/>
    </location>
</feature>
<dbReference type="InterPro" id="IPR042259">
    <property type="entry name" value="Raco-like_middle_sf"/>
</dbReference>
<dbReference type="Pfam" id="PF14574">
    <property type="entry name" value="RACo_C_ter"/>
    <property type="match status" value="1"/>
</dbReference>